<evidence type="ECO:0000256" key="8">
    <source>
        <dbReference type="ARBA" id="ARBA00023163"/>
    </source>
</evidence>
<evidence type="ECO:0000256" key="2">
    <source>
        <dbReference type="ARBA" id="ARBA00018672"/>
    </source>
</evidence>
<evidence type="ECO:0000313" key="14">
    <source>
        <dbReference type="EMBL" id="MCB7386975.1"/>
    </source>
</evidence>
<dbReference type="Gene3D" id="3.40.50.2300">
    <property type="match status" value="1"/>
</dbReference>
<dbReference type="Pfam" id="PF00072">
    <property type="entry name" value="Response_reg"/>
    <property type="match status" value="1"/>
</dbReference>
<feature type="domain" description="Response regulatory" evidence="13">
    <location>
        <begin position="3"/>
        <end position="120"/>
    </location>
</feature>
<dbReference type="SMART" id="SM00448">
    <property type="entry name" value="REC"/>
    <property type="match status" value="1"/>
</dbReference>
<dbReference type="PANTHER" id="PTHR42713:SF3">
    <property type="entry name" value="TRANSCRIPTIONAL REGULATORY PROTEIN HPTR"/>
    <property type="match status" value="1"/>
</dbReference>
<dbReference type="InterPro" id="IPR051552">
    <property type="entry name" value="HptR"/>
</dbReference>
<keyword evidence="11" id="KW-0175">Coiled coil</keyword>
<comment type="function">
    <text evidence="9">May play the central regulatory role in sporulation. It may be an element of the effector pathway responsible for the activation of sporulation genes in response to nutritional stress. Spo0A may act in concert with spo0H (a sigma factor) to control the expression of some genes that are critical to the sporulation process.</text>
</comment>
<dbReference type="PROSITE" id="PS01124">
    <property type="entry name" value="HTH_ARAC_FAMILY_2"/>
    <property type="match status" value="1"/>
</dbReference>
<keyword evidence="8" id="KW-0804">Transcription</keyword>
<evidence type="ECO:0000256" key="5">
    <source>
        <dbReference type="ARBA" id="ARBA00023012"/>
    </source>
</evidence>
<dbReference type="SUPFAM" id="SSF46689">
    <property type="entry name" value="Homeodomain-like"/>
    <property type="match status" value="2"/>
</dbReference>
<evidence type="ECO:0000256" key="9">
    <source>
        <dbReference type="ARBA" id="ARBA00024867"/>
    </source>
</evidence>
<dbReference type="InterPro" id="IPR018060">
    <property type="entry name" value="HTH_AraC"/>
</dbReference>
<evidence type="ECO:0000256" key="1">
    <source>
        <dbReference type="ARBA" id="ARBA00004496"/>
    </source>
</evidence>
<keyword evidence="3" id="KW-0963">Cytoplasm</keyword>
<gene>
    <name evidence="14" type="ORF">LIZ65_06705</name>
</gene>
<dbReference type="Proteomes" id="UP001299546">
    <property type="component" value="Unassembled WGS sequence"/>
</dbReference>
<evidence type="ECO:0000259" key="13">
    <source>
        <dbReference type="PROSITE" id="PS50110"/>
    </source>
</evidence>
<dbReference type="SUPFAM" id="SSF52172">
    <property type="entry name" value="CheY-like"/>
    <property type="match status" value="1"/>
</dbReference>
<dbReference type="Pfam" id="PF12833">
    <property type="entry name" value="HTH_18"/>
    <property type="match status" value="1"/>
</dbReference>
<accession>A0ABS8DEY5</accession>
<name>A0ABS8DEY5_9FIRM</name>
<evidence type="ECO:0000256" key="7">
    <source>
        <dbReference type="ARBA" id="ARBA00023125"/>
    </source>
</evidence>
<evidence type="ECO:0000256" key="6">
    <source>
        <dbReference type="ARBA" id="ARBA00023015"/>
    </source>
</evidence>
<evidence type="ECO:0000256" key="10">
    <source>
        <dbReference type="PROSITE-ProRule" id="PRU00169"/>
    </source>
</evidence>
<keyword evidence="5" id="KW-0902">Two-component regulatory system</keyword>
<keyword evidence="7" id="KW-0238">DNA-binding</keyword>
<keyword evidence="15" id="KW-1185">Reference proteome</keyword>
<dbReference type="PANTHER" id="PTHR42713">
    <property type="entry name" value="HISTIDINE KINASE-RELATED"/>
    <property type="match status" value="1"/>
</dbReference>
<feature type="modified residue" description="4-aspartylphosphate" evidence="10">
    <location>
        <position position="55"/>
    </location>
</feature>
<dbReference type="InterPro" id="IPR001789">
    <property type="entry name" value="Sig_transdc_resp-reg_receiver"/>
</dbReference>
<evidence type="ECO:0000313" key="15">
    <source>
        <dbReference type="Proteomes" id="UP001299546"/>
    </source>
</evidence>
<feature type="coiled-coil region" evidence="11">
    <location>
        <begin position="109"/>
        <end position="143"/>
    </location>
</feature>
<comment type="caution">
    <text evidence="14">The sequence shown here is derived from an EMBL/GenBank/DDBJ whole genome shotgun (WGS) entry which is preliminary data.</text>
</comment>
<evidence type="ECO:0000259" key="12">
    <source>
        <dbReference type="PROSITE" id="PS01124"/>
    </source>
</evidence>
<dbReference type="EMBL" id="JAJCIS010000002">
    <property type="protein sequence ID" value="MCB7386975.1"/>
    <property type="molecule type" value="Genomic_DNA"/>
</dbReference>
<dbReference type="SMART" id="SM00342">
    <property type="entry name" value="HTH_ARAC"/>
    <property type="match status" value="1"/>
</dbReference>
<keyword evidence="4 10" id="KW-0597">Phosphoprotein</keyword>
<dbReference type="InterPro" id="IPR041522">
    <property type="entry name" value="CdaR_GGDEF"/>
</dbReference>
<protein>
    <recommendedName>
        <fullName evidence="2">Stage 0 sporulation protein A homolog</fullName>
    </recommendedName>
</protein>
<feature type="domain" description="HTH araC/xylS-type" evidence="12">
    <location>
        <begin position="434"/>
        <end position="533"/>
    </location>
</feature>
<dbReference type="InterPro" id="IPR020449">
    <property type="entry name" value="Tscrpt_reg_AraC-type_HTH"/>
</dbReference>
<dbReference type="PROSITE" id="PS50110">
    <property type="entry name" value="RESPONSE_REGULATORY"/>
    <property type="match status" value="1"/>
</dbReference>
<dbReference type="Gene3D" id="1.10.10.60">
    <property type="entry name" value="Homeodomain-like"/>
    <property type="match status" value="2"/>
</dbReference>
<dbReference type="PRINTS" id="PR00032">
    <property type="entry name" value="HTHARAC"/>
</dbReference>
<proteinExistence type="predicted"/>
<organism evidence="14 15">
    <name type="scientific">Bariatricus massiliensis</name>
    <dbReference type="NCBI Taxonomy" id="1745713"/>
    <lineage>
        <taxon>Bacteria</taxon>
        <taxon>Bacillati</taxon>
        <taxon>Bacillota</taxon>
        <taxon>Clostridia</taxon>
        <taxon>Lachnospirales</taxon>
        <taxon>Lachnospiraceae</taxon>
        <taxon>Bariatricus</taxon>
    </lineage>
</organism>
<dbReference type="InterPro" id="IPR009057">
    <property type="entry name" value="Homeodomain-like_sf"/>
</dbReference>
<dbReference type="InterPro" id="IPR011006">
    <property type="entry name" value="CheY-like_superfamily"/>
</dbReference>
<dbReference type="Pfam" id="PF17853">
    <property type="entry name" value="GGDEF_2"/>
    <property type="match status" value="1"/>
</dbReference>
<evidence type="ECO:0000256" key="3">
    <source>
        <dbReference type="ARBA" id="ARBA00022490"/>
    </source>
</evidence>
<comment type="subcellular location">
    <subcellularLocation>
        <location evidence="1">Cytoplasm</location>
    </subcellularLocation>
</comment>
<sequence length="541" mass="62899">MLKVFLVEDEFVVRQGIKNKIDWKSHGYEFCGEASDGELAYPMIQKLKPDIVITDIRMPFMDGLVLSRLIKKEMPWVEIIILTGYEEFEYAKEAIKIGVAEYLTKPINSEELLKEVDLLADKIEEKRREQEIKEKYMLELEENSLKERKELFQHLVTGGKSMAELLETADRLDMDLSAMWYNIVLIKIQFMNQTHDEYSNILIEIEERMKTLDNETNLLIFDRNLEGKAFLFKADSKEELEQIQKDYIDRLKAIWADYENVRYFGGVGEPVNRLRELPGSFEAASHAFAHRYLVGESLILSSRELEQRTYGNQEEFNIRSVNPKQIDRSKMQEFLKMGDKDEVVYFIEEFFHALDNSAMNSSLFRQYITMDAYFCVSDFTEGLGFARDEIDAPDAAAGILKSKEDAVAYVVRILTKALELREKAASNRYGDVVDEVKRYIEYNFADEDLSLNLLASHVNFSPNHLSTIFSQQTGQTFTGYLTDYRMNKAKELLRCTSKRSSEIGLEVGYKDPHYFSYLFKKTQGMTPTQYRSEKTGKERGE</sequence>
<reference evidence="14 15" key="1">
    <citation type="submission" date="2021-10" db="EMBL/GenBank/DDBJ databases">
        <title>Collection of gut derived symbiotic bacterial strains cultured from healthy donors.</title>
        <authorList>
            <person name="Lin H."/>
            <person name="Littmann E."/>
            <person name="Kohout C."/>
            <person name="Pamer E.G."/>
        </authorList>
    </citation>
    <scope>NUCLEOTIDE SEQUENCE [LARGE SCALE GENOMIC DNA]</scope>
    <source>
        <strain evidence="14 15">DFI.1.165</strain>
    </source>
</reference>
<evidence type="ECO:0000256" key="4">
    <source>
        <dbReference type="ARBA" id="ARBA00022553"/>
    </source>
</evidence>
<dbReference type="RefSeq" id="WP_066735955.1">
    <property type="nucleotide sequence ID" value="NZ_JAJCIQ010000002.1"/>
</dbReference>
<evidence type="ECO:0000256" key="11">
    <source>
        <dbReference type="SAM" id="Coils"/>
    </source>
</evidence>
<dbReference type="CDD" id="cd17536">
    <property type="entry name" value="REC_YesN-like"/>
    <property type="match status" value="1"/>
</dbReference>
<keyword evidence="6" id="KW-0805">Transcription regulation</keyword>